<protein>
    <submittedName>
        <fullName evidence="9">Carbon starvation protein A</fullName>
    </submittedName>
</protein>
<evidence type="ECO:0000256" key="5">
    <source>
        <dbReference type="ARBA" id="ARBA00022989"/>
    </source>
</evidence>
<dbReference type="PANTHER" id="PTHR30252">
    <property type="entry name" value="INNER MEMBRANE PEPTIDE TRANSPORTER"/>
    <property type="match status" value="1"/>
</dbReference>
<keyword evidence="10" id="KW-1185">Reference proteome</keyword>
<comment type="caution">
    <text evidence="9">The sequence shown here is derived from an EMBL/GenBank/DDBJ whole genome shotgun (WGS) entry which is preliminary data.</text>
</comment>
<feature type="transmembrane region" description="Helical" evidence="7">
    <location>
        <begin position="393"/>
        <end position="415"/>
    </location>
</feature>
<feature type="transmembrane region" description="Helical" evidence="7">
    <location>
        <begin position="496"/>
        <end position="518"/>
    </location>
</feature>
<proteinExistence type="inferred from homology"/>
<reference evidence="10" key="2">
    <citation type="submission" date="2023-06" db="EMBL/GenBank/DDBJ databases">
        <title>Identification and characterization of horizontal gene transfer across gut microbiota members of farm animals based on homology search.</title>
        <authorList>
            <person name="Zeman M."/>
            <person name="Kubasova T."/>
            <person name="Jahodarova E."/>
            <person name="Nykrynova M."/>
            <person name="Rychlik I."/>
        </authorList>
    </citation>
    <scope>NUCLEOTIDE SEQUENCE [LARGE SCALE GENOMIC DNA]</scope>
    <source>
        <strain evidence="10">ET39</strain>
    </source>
</reference>
<dbReference type="InterPro" id="IPR051605">
    <property type="entry name" value="CstA"/>
</dbReference>
<feature type="transmembrane region" description="Helical" evidence="7">
    <location>
        <begin position="200"/>
        <end position="219"/>
    </location>
</feature>
<dbReference type="Proteomes" id="UP001529340">
    <property type="component" value="Unassembled WGS sequence"/>
</dbReference>
<feature type="transmembrane region" description="Helical" evidence="7">
    <location>
        <begin position="167"/>
        <end position="188"/>
    </location>
</feature>
<evidence type="ECO:0000256" key="3">
    <source>
        <dbReference type="ARBA" id="ARBA00022475"/>
    </source>
</evidence>
<accession>A0ABT7UE41</accession>
<feature type="transmembrane region" description="Helical" evidence="7">
    <location>
        <begin position="445"/>
        <end position="463"/>
    </location>
</feature>
<name>A0ABT7UE41_9FIRM</name>
<feature type="transmembrane region" description="Helical" evidence="7">
    <location>
        <begin position="129"/>
        <end position="147"/>
    </location>
</feature>
<evidence type="ECO:0000256" key="4">
    <source>
        <dbReference type="ARBA" id="ARBA00022692"/>
    </source>
</evidence>
<evidence type="ECO:0000256" key="1">
    <source>
        <dbReference type="ARBA" id="ARBA00004651"/>
    </source>
</evidence>
<dbReference type="PANTHER" id="PTHR30252:SF0">
    <property type="entry name" value="PEPTIDE TRANSPORTER CSTA"/>
    <property type="match status" value="1"/>
</dbReference>
<evidence type="ECO:0000313" key="9">
    <source>
        <dbReference type="EMBL" id="MDM8157896.1"/>
    </source>
</evidence>
<dbReference type="EMBL" id="JAUDCG010000051">
    <property type="protein sequence ID" value="MDM8157896.1"/>
    <property type="molecule type" value="Genomic_DNA"/>
</dbReference>
<reference evidence="9 10" key="1">
    <citation type="submission" date="2023-06" db="EMBL/GenBank/DDBJ databases">
        <title>Identification and characterization of horizontal gene transfer across gut microbiota members of farm animals based on homology search.</title>
        <authorList>
            <person name="Schwarzerova J."/>
            <person name="Nykrynova M."/>
            <person name="Jureckova K."/>
            <person name="Cejkova D."/>
            <person name="Rychlik I."/>
        </authorList>
    </citation>
    <scope>NUCLEOTIDE SEQUENCE [LARGE SCALE GENOMIC DNA]</scope>
    <source>
        <strain evidence="9 10">ET39</strain>
    </source>
</reference>
<dbReference type="Pfam" id="PF02554">
    <property type="entry name" value="CstA"/>
    <property type="match status" value="1"/>
</dbReference>
<organism evidence="9 10">
    <name type="scientific">Amedibacillus dolichus</name>
    <dbReference type="NCBI Taxonomy" id="31971"/>
    <lineage>
        <taxon>Bacteria</taxon>
        <taxon>Bacillati</taxon>
        <taxon>Bacillota</taxon>
        <taxon>Erysipelotrichia</taxon>
        <taxon>Erysipelotrichales</taxon>
        <taxon>Erysipelotrichaceae</taxon>
        <taxon>Amedibacillus</taxon>
    </lineage>
</organism>
<feature type="transmembrane region" description="Helical" evidence="7">
    <location>
        <begin position="225"/>
        <end position="243"/>
    </location>
</feature>
<sequence length="568" mass="61191">MNGLLLLGIASIILIAAYLLYGRYLVKTWGIDPNAKTPAVEREDGVDFVPSSKWEVFAHQFSSIAGAGPVTGPVMAMIWGWLPAFLWIIVGGIFFGAVQDFGALYASVKSKGKSMGQLIEDYIGRKGRRLFFLFAWLFTLLVIAAFADMVAGTFNGFSAEGAQLAPNASAASISILYVFVAIAFGLFLRKTKIGGWKQAVLAIVLIVAMLALGIAFPIYLDKTSWIYIIFVYIFFASVTPMWLLKQPRDYLTTFLFIAMIAAAVIGVFISNPQISTPAYTGFTTSNGYLFPTLFVTIACGAVSGFHSLVSSETSSKQIANEKDMLQVGYGSMLLESLLAVLVIVVVGSLTSLSASGVLDANLSAMALADGATPFTKFSVGVTGLVAQLGLPQEWGLCIMTMFVSALALTSLDAVARIGRMSFQEFFEVDRNENPSGILRFLTNKYTATVITLLGGYLLSLGGYNNIWPLFGSANQLLAAMVLIALSVFLKVTGRKGFMLYVPMTLMLVVTMTSLGMSIYNICMKLFVNGGFVFMTDGLQLIVAILLVVLGLLIAFSSGRKLVEKPKTA</sequence>
<keyword evidence="4 7" id="KW-0812">Transmembrane</keyword>
<feature type="domain" description="CstA N-terminal" evidence="8">
    <location>
        <begin position="2"/>
        <end position="513"/>
    </location>
</feature>
<feature type="transmembrane region" description="Helical" evidence="7">
    <location>
        <begin position="84"/>
        <end position="108"/>
    </location>
</feature>
<dbReference type="RefSeq" id="WP_289608338.1">
    <property type="nucleotide sequence ID" value="NZ_JAUDCG010000051.1"/>
</dbReference>
<keyword evidence="6 7" id="KW-0472">Membrane</keyword>
<feature type="transmembrane region" description="Helical" evidence="7">
    <location>
        <begin position="250"/>
        <end position="269"/>
    </location>
</feature>
<feature type="transmembrane region" description="Helical" evidence="7">
    <location>
        <begin position="538"/>
        <end position="556"/>
    </location>
</feature>
<keyword evidence="3" id="KW-1003">Cell membrane</keyword>
<evidence type="ECO:0000259" key="8">
    <source>
        <dbReference type="Pfam" id="PF02554"/>
    </source>
</evidence>
<comment type="subcellular location">
    <subcellularLocation>
        <location evidence="1">Cell membrane</location>
        <topology evidence="1">Multi-pass membrane protein</topology>
    </subcellularLocation>
</comment>
<feature type="transmembrane region" description="Helical" evidence="7">
    <location>
        <begin position="329"/>
        <end position="349"/>
    </location>
</feature>
<evidence type="ECO:0000313" key="10">
    <source>
        <dbReference type="Proteomes" id="UP001529340"/>
    </source>
</evidence>
<evidence type="ECO:0000256" key="7">
    <source>
        <dbReference type="SAM" id="Phobius"/>
    </source>
</evidence>
<evidence type="ECO:0000256" key="6">
    <source>
        <dbReference type="ARBA" id="ARBA00023136"/>
    </source>
</evidence>
<dbReference type="InterPro" id="IPR003706">
    <property type="entry name" value="CstA_N"/>
</dbReference>
<gene>
    <name evidence="9" type="ORF">QUV96_09670</name>
</gene>
<feature type="transmembrane region" description="Helical" evidence="7">
    <location>
        <begin position="289"/>
        <end position="309"/>
    </location>
</feature>
<feature type="transmembrane region" description="Helical" evidence="7">
    <location>
        <begin position="469"/>
        <end position="489"/>
    </location>
</feature>
<evidence type="ECO:0000256" key="2">
    <source>
        <dbReference type="ARBA" id="ARBA00007755"/>
    </source>
</evidence>
<comment type="similarity">
    <text evidence="2">Belongs to the peptide transporter carbon starvation (CstA) (TC 2.A.114) family.</text>
</comment>
<keyword evidence="5 7" id="KW-1133">Transmembrane helix</keyword>
<reference evidence="9 10" key="3">
    <citation type="submission" date="2023-06" db="EMBL/GenBank/DDBJ databases">
        <authorList>
            <person name="Zeman M."/>
            <person name="Kubasova T."/>
            <person name="Jahodarova E."/>
            <person name="Nykrynova M."/>
            <person name="Rychlik I."/>
        </authorList>
    </citation>
    <scope>NUCLEOTIDE SEQUENCE [LARGE SCALE GENOMIC DNA]</scope>
    <source>
        <strain evidence="9 10">ET39</strain>
    </source>
</reference>